<evidence type="ECO:0000313" key="2">
    <source>
        <dbReference type="EMBL" id="EAS51140.1"/>
    </source>
</evidence>
<accession>Q1YN91</accession>
<reference evidence="2 3" key="1">
    <citation type="journal article" date="2008" name="Appl. Environ. Microbiol.">
        <title>Genomic insights into Mn(II) oxidation by the marine alphaproteobacterium Aurantimonas sp. strain SI85-9A1.</title>
        <authorList>
            <person name="Dick G.J."/>
            <person name="Podell S."/>
            <person name="Johnson H.A."/>
            <person name="Rivera-Espinoza Y."/>
            <person name="Bernier-Latmani R."/>
            <person name="McCarthy J.K."/>
            <person name="Torpey J.W."/>
            <person name="Clement B.G."/>
            <person name="Gaasterland T."/>
            <person name="Tebo B.M."/>
        </authorList>
    </citation>
    <scope>NUCLEOTIDE SEQUENCE [LARGE SCALE GENOMIC DNA]</scope>
    <source>
        <strain evidence="2 3">SI85-9A1</strain>
    </source>
</reference>
<keyword evidence="3" id="KW-1185">Reference proteome</keyword>
<feature type="region of interest" description="Disordered" evidence="1">
    <location>
        <begin position="151"/>
        <end position="174"/>
    </location>
</feature>
<dbReference type="AlphaFoldDB" id="Q1YN91"/>
<proteinExistence type="predicted"/>
<dbReference type="BioCyc" id="AURANTIMONAS:SI859A1_01951-MONOMER"/>
<dbReference type="HOGENOM" id="CLU_1538359_0_0_5"/>
<dbReference type="EMBL" id="AAPJ01000001">
    <property type="protein sequence ID" value="EAS51140.1"/>
    <property type="molecule type" value="Genomic_DNA"/>
</dbReference>
<organism evidence="2 3">
    <name type="scientific">Aurantimonas manganoxydans (strain ATCC BAA-1229 / DSM 21871 / SI85-9A1)</name>
    <dbReference type="NCBI Taxonomy" id="287752"/>
    <lineage>
        <taxon>Bacteria</taxon>
        <taxon>Pseudomonadati</taxon>
        <taxon>Pseudomonadota</taxon>
        <taxon>Alphaproteobacteria</taxon>
        <taxon>Hyphomicrobiales</taxon>
        <taxon>Aurantimonadaceae</taxon>
        <taxon>Aurantimonas</taxon>
    </lineage>
</organism>
<feature type="compositionally biased region" description="Basic and acidic residues" evidence="1">
    <location>
        <begin position="19"/>
        <end position="28"/>
    </location>
</feature>
<sequence>MQTTYSALMTPIVADATLGHEQRTFRNRDHGRHGPWGREAAQIDRPQAGRGSRLVCWFHRGRGSVHAGSARGRRSTVARSGTLSHARHCLTPRLSSRTNVKGPTMALLKLASTDGIIELSDGTRWRIVPGQGDVSGRWLEGADINVSPHPERGEGHAHLNNISAGEGVDVTPEA</sequence>
<name>Q1YN91_AURMS</name>
<evidence type="ECO:0000256" key="1">
    <source>
        <dbReference type="SAM" id="MobiDB-lite"/>
    </source>
</evidence>
<dbReference type="Proteomes" id="UP000000321">
    <property type="component" value="Unassembled WGS sequence"/>
</dbReference>
<gene>
    <name evidence="2" type="ORF">SI859A1_01951</name>
</gene>
<feature type="region of interest" description="Disordered" evidence="1">
    <location>
        <begin position="19"/>
        <end position="45"/>
    </location>
</feature>
<protein>
    <submittedName>
        <fullName evidence="2">Uncharacterized protein</fullName>
    </submittedName>
</protein>
<comment type="caution">
    <text evidence="2">The sequence shown here is derived from an EMBL/GenBank/DDBJ whole genome shotgun (WGS) entry which is preliminary data.</text>
</comment>
<evidence type="ECO:0000313" key="3">
    <source>
        <dbReference type="Proteomes" id="UP000000321"/>
    </source>
</evidence>